<protein>
    <submittedName>
        <fullName evidence="7">ABC transporter permease</fullName>
    </submittedName>
</protein>
<keyword evidence="8" id="KW-1185">Reference proteome</keyword>
<dbReference type="Proteomes" id="UP000708298">
    <property type="component" value="Unassembled WGS sequence"/>
</dbReference>
<dbReference type="AlphaFoldDB" id="A0A963YVY9"/>
<keyword evidence="4 6" id="KW-1133">Transmembrane helix</keyword>
<evidence type="ECO:0000256" key="5">
    <source>
        <dbReference type="ARBA" id="ARBA00023136"/>
    </source>
</evidence>
<dbReference type="Pfam" id="PF02653">
    <property type="entry name" value="BPD_transp_2"/>
    <property type="match status" value="1"/>
</dbReference>
<dbReference type="PANTHER" id="PTHR32196:SF72">
    <property type="entry name" value="RIBOSE IMPORT PERMEASE PROTEIN RBSC"/>
    <property type="match status" value="1"/>
</dbReference>
<name>A0A963YVY9_9PROT</name>
<sequence length="324" mass="33719">MSVTTIAPSPRAPARRIPEQVLRLGIVVILIAVIIVLGCVVSDRFGTMNNLLNVYEQSTDLALVALGQTLTILTGGIDLSVGSMISLLSVLTSGLINSNGDLVLPVCAGVLLLGMIIGLVNGIGIVVLRVHPLIVTLGTGAMLQGLALLYTMEPAGGVPDGFDFLAYGRVADISVGASIVLVVYLLASFLMRRTATGRHIYAIGDDRHAAVLLGLPVRRLTVLVYTLSGLLCAMTAIYLVARFGSGQPYAGANYTLASVTPVVVGGTMLSGGRGGVIGTLLGAYLIAILNDFLNFLHVSTEIQLVVQGLIIMLAVSAYHEGKKG</sequence>
<feature type="transmembrane region" description="Helical" evidence="6">
    <location>
        <begin position="102"/>
        <end position="126"/>
    </location>
</feature>
<dbReference type="GO" id="GO:0022857">
    <property type="term" value="F:transmembrane transporter activity"/>
    <property type="evidence" value="ECO:0007669"/>
    <property type="project" value="InterPro"/>
</dbReference>
<feature type="transmembrane region" description="Helical" evidence="6">
    <location>
        <begin position="20"/>
        <end position="41"/>
    </location>
</feature>
<evidence type="ECO:0000313" key="8">
    <source>
        <dbReference type="Proteomes" id="UP000708298"/>
    </source>
</evidence>
<comment type="subcellular location">
    <subcellularLocation>
        <location evidence="1">Cell membrane</location>
        <topology evidence="1">Multi-pass membrane protein</topology>
    </subcellularLocation>
</comment>
<evidence type="ECO:0000256" key="2">
    <source>
        <dbReference type="ARBA" id="ARBA00022475"/>
    </source>
</evidence>
<evidence type="ECO:0000313" key="7">
    <source>
        <dbReference type="EMBL" id="MCB8877148.1"/>
    </source>
</evidence>
<dbReference type="InterPro" id="IPR001851">
    <property type="entry name" value="ABC_transp_permease"/>
</dbReference>
<gene>
    <name evidence="7" type="ORF">ASILVAE211_18275</name>
</gene>
<feature type="transmembrane region" description="Helical" evidence="6">
    <location>
        <begin position="133"/>
        <end position="152"/>
    </location>
</feature>
<reference evidence="7" key="1">
    <citation type="journal article" date="2021" name="Microorganisms">
        <title>Acidisoma silvae sp. nov. and Acidisomacellulosilytica sp. nov., Two Acidophilic Bacteria Isolated from Decaying Wood, Hydrolyzing Cellulose and Producing Poly-3-hydroxybutyrate.</title>
        <authorList>
            <person name="Mieszkin S."/>
            <person name="Pouder E."/>
            <person name="Uroz S."/>
            <person name="Simon-Colin C."/>
            <person name="Alain K."/>
        </authorList>
    </citation>
    <scope>NUCLEOTIDE SEQUENCE</scope>
    <source>
        <strain evidence="7">HW T2.11</strain>
    </source>
</reference>
<dbReference type="CDD" id="cd06579">
    <property type="entry name" value="TM_PBP1_transp_AraH_like"/>
    <property type="match status" value="1"/>
</dbReference>
<feature type="transmembrane region" description="Helical" evidence="6">
    <location>
        <begin position="302"/>
        <end position="319"/>
    </location>
</feature>
<feature type="transmembrane region" description="Helical" evidence="6">
    <location>
        <begin position="164"/>
        <end position="190"/>
    </location>
</feature>
<organism evidence="7 8">
    <name type="scientific">Acidisoma silvae</name>
    <dbReference type="NCBI Taxonomy" id="2802396"/>
    <lineage>
        <taxon>Bacteria</taxon>
        <taxon>Pseudomonadati</taxon>
        <taxon>Pseudomonadota</taxon>
        <taxon>Alphaproteobacteria</taxon>
        <taxon>Acetobacterales</taxon>
        <taxon>Acidocellaceae</taxon>
        <taxon>Acidisoma</taxon>
    </lineage>
</organism>
<dbReference type="EMBL" id="JAESVB010000010">
    <property type="protein sequence ID" value="MCB8877148.1"/>
    <property type="molecule type" value="Genomic_DNA"/>
</dbReference>
<accession>A0A963YVY9</accession>
<evidence type="ECO:0000256" key="1">
    <source>
        <dbReference type="ARBA" id="ARBA00004651"/>
    </source>
</evidence>
<evidence type="ECO:0000256" key="4">
    <source>
        <dbReference type="ARBA" id="ARBA00022989"/>
    </source>
</evidence>
<keyword evidence="5 6" id="KW-0472">Membrane</keyword>
<dbReference type="PANTHER" id="PTHR32196">
    <property type="entry name" value="ABC TRANSPORTER PERMEASE PROTEIN YPHD-RELATED-RELATED"/>
    <property type="match status" value="1"/>
</dbReference>
<evidence type="ECO:0000256" key="3">
    <source>
        <dbReference type="ARBA" id="ARBA00022692"/>
    </source>
</evidence>
<comment type="caution">
    <text evidence="7">The sequence shown here is derived from an EMBL/GenBank/DDBJ whole genome shotgun (WGS) entry which is preliminary data.</text>
</comment>
<dbReference type="RefSeq" id="WP_227322802.1">
    <property type="nucleotide sequence ID" value="NZ_JAESVB010000010.1"/>
</dbReference>
<reference evidence="7" key="2">
    <citation type="submission" date="2021-01" db="EMBL/GenBank/DDBJ databases">
        <authorList>
            <person name="Mieszkin S."/>
            <person name="Pouder E."/>
            <person name="Alain K."/>
        </authorList>
    </citation>
    <scope>NUCLEOTIDE SEQUENCE</scope>
    <source>
        <strain evidence="7">HW T2.11</strain>
    </source>
</reference>
<keyword evidence="2" id="KW-1003">Cell membrane</keyword>
<evidence type="ECO:0000256" key="6">
    <source>
        <dbReference type="SAM" id="Phobius"/>
    </source>
</evidence>
<feature type="transmembrane region" description="Helical" evidence="6">
    <location>
        <begin position="61"/>
        <end position="90"/>
    </location>
</feature>
<keyword evidence="3 6" id="KW-0812">Transmembrane</keyword>
<feature type="transmembrane region" description="Helical" evidence="6">
    <location>
        <begin position="222"/>
        <end position="240"/>
    </location>
</feature>
<proteinExistence type="predicted"/>
<dbReference type="GO" id="GO:0005886">
    <property type="term" value="C:plasma membrane"/>
    <property type="evidence" value="ECO:0007669"/>
    <property type="project" value="UniProtKB-SubCell"/>
</dbReference>